<dbReference type="InterPro" id="IPR014729">
    <property type="entry name" value="Rossmann-like_a/b/a_fold"/>
</dbReference>
<dbReference type="VEuPathDB" id="ToxoDB:TGP89_207250"/>
<dbReference type="SUPFAM" id="SSF52402">
    <property type="entry name" value="Adenine nucleotide alpha hydrolases-like"/>
    <property type="match status" value="1"/>
</dbReference>
<dbReference type="InterPro" id="IPR029035">
    <property type="entry name" value="DHS-like_NAD/FAD-binding_dom"/>
</dbReference>
<dbReference type="InterPro" id="IPR001308">
    <property type="entry name" value="ETF_a/FixB"/>
</dbReference>
<dbReference type="PANTHER" id="PTHR43153">
    <property type="entry name" value="ELECTRON TRANSFER FLAVOPROTEIN ALPHA"/>
    <property type="match status" value="1"/>
</dbReference>
<dbReference type="InterPro" id="IPR014731">
    <property type="entry name" value="ETF_asu_C"/>
</dbReference>
<dbReference type="GO" id="GO:0033539">
    <property type="term" value="P:fatty acid beta-oxidation using acyl-CoA dehydrogenase"/>
    <property type="evidence" value="ECO:0007669"/>
    <property type="project" value="TreeGrafter"/>
</dbReference>
<dbReference type="OrthoDB" id="1715808at2759"/>
<evidence type="ECO:0000256" key="4">
    <source>
        <dbReference type="ARBA" id="ARBA00022827"/>
    </source>
</evidence>
<evidence type="ECO:0000256" key="2">
    <source>
        <dbReference type="ARBA" id="ARBA00005817"/>
    </source>
</evidence>
<feature type="domain" description="Electron transfer flavoprotein alpha/beta-subunit N-terminal" evidence="5">
    <location>
        <begin position="129"/>
        <end position="312"/>
    </location>
</feature>
<comment type="similarity">
    <text evidence="2">Belongs to the ETF alpha-subunit/FixB family.</text>
</comment>
<comment type="subcellular location">
    <subcellularLocation>
        <location evidence="1">Mitochondrion matrix</location>
    </subcellularLocation>
</comment>
<dbReference type="SUPFAM" id="SSF52467">
    <property type="entry name" value="DHS-like NAD/FAD-binding domain"/>
    <property type="match status" value="1"/>
</dbReference>
<dbReference type="Gene3D" id="3.40.50.620">
    <property type="entry name" value="HUPs"/>
    <property type="match status" value="1"/>
</dbReference>
<evidence type="ECO:0000313" key="7">
    <source>
        <dbReference type="Proteomes" id="UP000028828"/>
    </source>
</evidence>
<dbReference type="Pfam" id="PF01012">
    <property type="entry name" value="ETF"/>
    <property type="match status" value="1"/>
</dbReference>
<dbReference type="InterPro" id="IPR014730">
    <property type="entry name" value="ETF_a/b_N"/>
</dbReference>
<dbReference type="Gene3D" id="3.40.50.1220">
    <property type="entry name" value="TPP-binding domain"/>
    <property type="match status" value="1"/>
</dbReference>
<name>A0A086J6W3_TOXGO</name>
<proteinExistence type="inferred from homology"/>
<evidence type="ECO:0000259" key="5">
    <source>
        <dbReference type="SMART" id="SM00893"/>
    </source>
</evidence>
<evidence type="ECO:0000256" key="3">
    <source>
        <dbReference type="ARBA" id="ARBA00022630"/>
    </source>
</evidence>
<dbReference type="PANTHER" id="PTHR43153:SF1">
    <property type="entry name" value="ELECTRON TRANSFER FLAVOPROTEIN SUBUNIT ALPHA, MITOCHONDRIAL"/>
    <property type="match status" value="1"/>
</dbReference>
<sequence length="450" mass="48479">MQYIFLVPPMTVFNQTTTIAGMTAGRLSRGGKQTLTDRVAGCHLNRRSLLHRRSGTLRHQALYPITCYEKSMPSLASPVCSHREISSSFFSTALPTNPVVTTTGLVFRRRFTVTLVIADHSGKTKQAATHGSNDHGTAKTVTPPTLAAIQAASFFRQPVEVLLCGKNTSLSPHAECLSYMPGVSRVLQYTNAAMQHYPPVALAVLLRRLQHERDVSVICGSSSGICVDALPRLSALLDVQPIADVVAVKDANTFVRQIYAGTALCTVKSSDKVKVLTVCATAFPLSEKLNERTGNEPAPIEHLPAVDEFSQLTWITEDVTLADKPQLDAAEIVVAGGRGLKSRSEFARLLEPLRARLRNAAIGASRAAVDSGYAAYDLQIGQTGKVVAPKLYIGVGLSGAIQHMTGMKDSKVIVAINNDLGAPIFQIADYCVYGDLFQVVPELTAKLPQQ</sequence>
<dbReference type="FunFam" id="3.40.50.1220:FF:000001">
    <property type="entry name" value="Electron transfer flavoprotein, alpha subunit"/>
    <property type="match status" value="1"/>
</dbReference>
<gene>
    <name evidence="6" type="ORF">TGP89_207250</name>
</gene>
<accession>A0A086J6W3</accession>
<evidence type="ECO:0000256" key="1">
    <source>
        <dbReference type="ARBA" id="ARBA00004305"/>
    </source>
</evidence>
<dbReference type="SMART" id="SM00893">
    <property type="entry name" value="ETF"/>
    <property type="match status" value="1"/>
</dbReference>
<dbReference type="Pfam" id="PF00766">
    <property type="entry name" value="ETF_alpha"/>
    <property type="match status" value="1"/>
</dbReference>
<protein>
    <submittedName>
        <fullName evidence="6">Electron-transfer-flavoprotein, alpha polypeptide</fullName>
    </submittedName>
</protein>
<evidence type="ECO:0000313" key="6">
    <source>
        <dbReference type="EMBL" id="KFG27881.1"/>
    </source>
</evidence>
<dbReference type="GO" id="GO:0005759">
    <property type="term" value="C:mitochondrial matrix"/>
    <property type="evidence" value="ECO:0007669"/>
    <property type="project" value="UniProtKB-SubCell"/>
</dbReference>
<dbReference type="GO" id="GO:0050660">
    <property type="term" value="F:flavin adenine dinucleotide binding"/>
    <property type="evidence" value="ECO:0007669"/>
    <property type="project" value="InterPro"/>
</dbReference>
<keyword evidence="4" id="KW-0274">FAD</keyword>
<dbReference type="CDD" id="cd01715">
    <property type="entry name" value="ETF_alpha"/>
    <property type="match status" value="1"/>
</dbReference>
<dbReference type="InterPro" id="IPR033947">
    <property type="entry name" value="ETF_alpha_N"/>
</dbReference>
<dbReference type="GO" id="GO:0009055">
    <property type="term" value="F:electron transfer activity"/>
    <property type="evidence" value="ECO:0007669"/>
    <property type="project" value="InterPro"/>
</dbReference>
<dbReference type="EMBL" id="AEYI02002546">
    <property type="protein sequence ID" value="KFG27881.1"/>
    <property type="molecule type" value="Genomic_DNA"/>
</dbReference>
<reference evidence="6 7" key="1">
    <citation type="submission" date="2014-03" db="EMBL/GenBank/DDBJ databases">
        <authorList>
            <person name="Sibley D."/>
            <person name="Venepally P."/>
            <person name="Karamycheva S."/>
            <person name="Hadjithomas M."/>
            <person name="Khan A."/>
            <person name="Brunk B."/>
            <person name="Roos D."/>
            <person name="Caler E."/>
            <person name="Lorenzi H."/>
        </authorList>
    </citation>
    <scope>NUCLEOTIDE SEQUENCE [LARGE SCALE GENOMIC DNA]</scope>
    <source>
        <strain evidence="7">p89</strain>
    </source>
</reference>
<comment type="caution">
    <text evidence="6">The sequence shown here is derived from an EMBL/GenBank/DDBJ whole genome shotgun (WGS) entry which is preliminary data.</text>
</comment>
<dbReference type="Proteomes" id="UP000028828">
    <property type="component" value="Unassembled WGS sequence"/>
</dbReference>
<keyword evidence="3" id="KW-0285">Flavoprotein</keyword>
<dbReference type="AlphaFoldDB" id="A0A086J6W3"/>
<organism evidence="6 7">
    <name type="scientific">Toxoplasma gondii p89</name>
    <dbReference type="NCBI Taxonomy" id="943119"/>
    <lineage>
        <taxon>Eukaryota</taxon>
        <taxon>Sar</taxon>
        <taxon>Alveolata</taxon>
        <taxon>Apicomplexa</taxon>
        <taxon>Conoidasida</taxon>
        <taxon>Coccidia</taxon>
        <taxon>Eucoccidiorida</taxon>
        <taxon>Eimeriorina</taxon>
        <taxon>Sarcocystidae</taxon>
        <taxon>Toxoplasma</taxon>
    </lineage>
</organism>